<keyword evidence="6" id="KW-0520">NAD</keyword>
<dbReference type="GO" id="GO:0008270">
    <property type="term" value="F:zinc ion binding"/>
    <property type="evidence" value="ECO:0007669"/>
    <property type="project" value="InterPro"/>
</dbReference>
<evidence type="ECO:0000313" key="9">
    <source>
        <dbReference type="EMBL" id="KUM99425.1"/>
    </source>
</evidence>
<dbReference type="AlphaFoldDB" id="A0A117PYP3"/>
<dbReference type="Pfam" id="PF08240">
    <property type="entry name" value="ADH_N"/>
    <property type="match status" value="1"/>
</dbReference>
<dbReference type="EMBL" id="LMWN01000064">
    <property type="protein sequence ID" value="KUM99425.1"/>
    <property type="molecule type" value="Genomic_DNA"/>
</dbReference>
<comment type="caution">
    <text evidence="9">The sequence shown here is derived from an EMBL/GenBank/DDBJ whole genome shotgun (WGS) entry which is preliminary data.</text>
</comment>
<keyword evidence="10" id="KW-1185">Reference proteome</keyword>
<dbReference type="GO" id="GO:0046294">
    <property type="term" value="P:formaldehyde catabolic process"/>
    <property type="evidence" value="ECO:0007669"/>
    <property type="project" value="TreeGrafter"/>
</dbReference>
<evidence type="ECO:0000256" key="5">
    <source>
        <dbReference type="ARBA" id="ARBA00023002"/>
    </source>
</evidence>
<gene>
    <name evidence="9" type="ORF">AQI95_39200</name>
</gene>
<proteinExistence type="inferred from homology"/>
<organism evidence="9 10">
    <name type="scientific">Streptomyces yokosukanensis</name>
    <dbReference type="NCBI Taxonomy" id="67386"/>
    <lineage>
        <taxon>Bacteria</taxon>
        <taxon>Bacillati</taxon>
        <taxon>Actinomycetota</taxon>
        <taxon>Actinomycetes</taxon>
        <taxon>Kitasatosporales</taxon>
        <taxon>Streptomycetaceae</taxon>
        <taxon>Streptomyces</taxon>
    </lineage>
</organism>
<dbReference type="PANTHER" id="PTHR43880:SF12">
    <property type="entry name" value="ALCOHOL DEHYDROGENASE CLASS-3"/>
    <property type="match status" value="1"/>
</dbReference>
<evidence type="ECO:0000256" key="7">
    <source>
        <dbReference type="RuleBase" id="RU361277"/>
    </source>
</evidence>
<protein>
    <submittedName>
        <fullName evidence="9">Alcohol dehydrogenase</fullName>
    </submittedName>
</protein>
<accession>A0A117PYP3</accession>
<dbReference type="InterPro" id="IPR020843">
    <property type="entry name" value="ER"/>
</dbReference>
<comment type="cofactor">
    <cofactor evidence="1 7">
        <name>Zn(2+)</name>
        <dbReference type="ChEBI" id="CHEBI:29105"/>
    </cofactor>
</comment>
<dbReference type="Pfam" id="PF00107">
    <property type="entry name" value="ADH_zinc_N"/>
    <property type="match status" value="1"/>
</dbReference>
<dbReference type="RefSeq" id="WP_067135474.1">
    <property type="nucleotide sequence ID" value="NZ_JBFACD010000088.1"/>
</dbReference>
<dbReference type="InterPro" id="IPR011032">
    <property type="entry name" value="GroES-like_sf"/>
</dbReference>
<dbReference type="SUPFAM" id="SSF50129">
    <property type="entry name" value="GroES-like"/>
    <property type="match status" value="1"/>
</dbReference>
<evidence type="ECO:0000256" key="3">
    <source>
        <dbReference type="ARBA" id="ARBA00022723"/>
    </source>
</evidence>
<dbReference type="OrthoDB" id="334894at2"/>
<evidence type="ECO:0000313" key="10">
    <source>
        <dbReference type="Proteomes" id="UP000053127"/>
    </source>
</evidence>
<dbReference type="CDD" id="cd08278">
    <property type="entry name" value="benzyl_alcohol_DH"/>
    <property type="match status" value="1"/>
</dbReference>
<reference evidence="9 10" key="1">
    <citation type="submission" date="2015-10" db="EMBL/GenBank/DDBJ databases">
        <title>Draft genome sequence of Streptomyces yokosukanensis DSM 40224, type strain for the species Streptomyces yokosukanensis.</title>
        <authorList>
            <person name="Ruckert C."/>
            <person name="Winkler A."/>
            <person name="Kalinowski J."/>
            <person name="Kampfer P."/>
            <person name="Glaeser S."/>
        </authorList>
    </citation>
    <scope>NUCLEOTIDE SEQUENCE [LARGE SCALE GENOMIC DNA]</scope>
    <source>
        <strain evidence="9 10">DSM 40224</strain>
    </source>
</reference>
<evidence type="ECO:0000256" key="4">
    <source>
        <dbReference type="ARBA" id="ARBA00022833"/>
    </source>
</evidence>
<evidence type="ECO:0000259" key="8">
    <source>
        <dbReference type="SMART" id="SM00829"/>
    </source>
</evidence>
<dbReference type="InterPro" id="IPR002328">
    <property type="entry name" value="ADH_Zn_CS"/>
</dbReference>
<comment type="similarity">
    <text evidence="2 7">Belongs to the zinc-containing alcohol dehydrogenase family.</text>
</comment>
<dbReference type="STRING" id="67386.AQI95_39200"/>
<name>A0A117PYP3_9ACTN</name>
<dbReference type="Proteomes" id="UP000053127">
    <property type="component" value="Unassembled WGS sequence"/>
</dbReference>
<evidence type="ECO:0000256" key="6">
    <source>
        <dbReference type="ARBA" id="ARBA00023027"/>
    </source>
</evidence>
<evidence type="ECO:0000256" key="2">
    <source>
        <dbReference type="ARBA" id="ARBA00008072"/>
    </source>
</evidence>
<keyword evidence="5" id="KW-0560">Oxidoreductase</keyword>
<dbReference type="SMART" id="SM00829">
    <property type="entry name" value="PKS_ER"/>
    <property type="match status" value="1"/>
</dbReference>
<dbReference type="Gene3D" id="3.40.50.720">
    <property type="entry name" value="NAD(P)-binding Rossmann-like Domain"/>
    <property type="match status" value="1"/>
</dbReference>
<dbReference type="GO" id="GO:0005829">
    <property type="term" value="C:cytosol"/>
    <property type="evidence" value="ECO:0007669"/>
    <property type="project" value="TreeGrafter"/>
</dbReference>
<dbReference type="InterPro" id="IPR013154">
    <property type="entry name" value="ADH-like_N"/>
</dbReference>
<dbReference type="Gene3D" id="3.90.180.10">
    <property type="entry name" value="Medium-chain alcohol dehydrogenases, catalytic domain"/>
    <property type="match status" value="1"/>
</dbReference>
<dbReference type="FunFam" id="3.40.50.720:FF:000003">
    <property type="entry name" value="S-(hydroxymethyl)glutathione dehydrogenase"/>
    <property type="match status" value="1"/>
</dbReference>
<dbReference type="PROSITE" id="PS00059">
    <property type="entry name" value="ADH_ZINC"/>
    <property type="match status" value="1"/>
</dbReference>
<keyword evidence="4 7" id="KW-0862">Zinc</keyword>
<dbReference type="GO" id="GO:0051903">
    <property type="term" value="F:S-(hydroxymethyl)glutathione dehydrogenase [NAD(P)+] activity"/>
    <property type="evidence" value="ECO:0007669"/>
    <property type="project" value="TreeGrafter"/>
</dbReference>
<dbReference type="InterPro" id="IPR013149">
    <property type="entry name" value="ADH-like_C"/>
</dbReference>
<feature type="domain" description="Enoyl reductase (ER)" evidence="8">
    <location>
        <begin position="12"/>
        <end position="366"/>
    </location>
</feature>
<keyword evidence="3 7" id="KW-0479">Metal-binding</keyword>
<evidence type="ECO:0000256" key="1">
    <source>
        <dbReference type="ARBA" id="ARBA00001947"/>
    </source>
</evidence>
<dbReference type="InterPro" id="IPR036291">
    <property type="entry name" value="NAD(P)-bd_dom_sf"/>
</dbReference>
<dbReference type="SUPFAM" id="SSF51735">
    <property type="entry name" value="NAD(P)-binding Rossmann-fold domains"/>
    <property type="match status" value="1"/>
</dbReference>
<sequence length="369" mass="38590">MKATVALQHGPGSPFSLEPVELSRPAADEVVVRMAGVGVCHTDWTAAAGTVPLPTPFVLGHEGAGTVTAVGPGVNSLAIGDQVVLSFDACRICPQCTAGHPAYCVLSPALNYSGMRPDGTTTMSQEGRPVHGSWFGQSSFGTHALASVRNAVKIPSLPEGLSLDILGPLGCGVLTGAGTVMNVLRPRPGQSIAVFGLGTVGLATVMAAAVAGCRPIIGIDPNPRRRRVADDLGCTHTLDPDATDDLDWALAEITGAGADFTVDTVGSDTVVRQALQALRTPGVCATLGLQSMENDVTIDQGHLLMGRTLTGVIEGDADPRILVPRLIDLWRQGRFPFDRLVRRYPFHRIEDAVEAGRTGTVVKPVLVFD</sequence>
<dbReference type="PANTHER" id="PTHR43880">
    <property type="entry name" value="ALCOHOL DEHYDROGENASE"/>
    <property type="match status" value="1"/>
</dbReference>